<dbReference type="GO" id="GO:0051321">
    <property type="term" value="P:meiotic cell cycle"/>
    <property type="evidence" value="ECO:0007669"/>
    <property type="project" value="UniProtKB-KW"/>
</dbReference>
<dbReference type="InterPro" id="IPR050517">
    <property type="entry name" value="DDR_Repair_Kinase"/>
</dbReference>
<dbReference type="EMBL" id="JAHMUF010000005">
    <property type="protein sequence ID" value="KAG7194855.1"/>
    <property type="molecule type" value="Genomic_DNA"/>
</dbReference>
<evidence type="ECO:0000259" key="20">
    <source>
        <dbReference type="PROSITE" id="PS50290"/>
    </source>
</evidence>
<keyword evidence="12" id="KW-0234">DNA repair</keyword>
<dbReference type="Pfam" id="PF00454">
    <property type="entry name" value="PI3_PI4_kinase"/>
    <property type="match status" value="1"/>
</dbReference>
<dbReference type="Proteomes" id="UP000790833">
    <property type="component" value="Unassembled WGS sequence"/>
</dbReference>
<comment type="subcellular location">
    <subcellularLocation>
        <location evidence="1">Nucleus</location>
    </subcellularLocation>
</comment>
<feature type="domain" description="FAT" evidence="21">
    <location>
        <begin position="1354"/>
        <end position="1893"/>
    </location>
</feature>
<dbReference type="SUPFAM" id="SSF48371">
    <property type="entry name" value="ARM repeat"/>
    <property type="match status" value="2"/>
</dbReference>
<evidence type="ECO:0000256" key="16">
    <source>
        <dbReference type="ARBA" id="ARBA00030459"/>
    </source>
</evidence>
<evidence type="ECO:0000256" key="11">
    <source>
        <dbReference type="ARBA" id="ARBA00022853"/>
    </source>
</evidence>
<comment type="caution">
    <text evidence="23">The sequence shown here is derived from an EMBL/GenBank/DDBJ whole genome shotgun (WGS) entry which is preliminary data.</text>
</comment>
<dbReference type="GO" id="GO:0005694">
    <property type="term" value="C:chromosome"/>
    <property type="evidence" value="ECO:0007669"/>
    <property type="project" value="TreeGrafter"/>
</dbReference>
<evidence type="ECO:0000256" key="12">
    <source>
        <dbReference type="ARBA" id="ARBA00023204"/>
    </source>
</evidence>
<dbReference type="InterPro" id="IPR011009">
    <property type="entry name" value="Kinase-like_dom_sf"/>
</dbReference>
<keyword evidence="24" id="KW-1185">Reference proteome</keyword>
<keyword evidence="11" id="KW-0156">Chromatin regulator</keyword>
<dbReference type="InterPro" id="IPR000403">
    <property type="entry name" value="PI3/4_kinase_cat_dom"/>
</dbReference>
<dbReference type="GO" id="GO:0000723">
    <property type="term" value="P:telomere maintenance"/>
    <property type="evidence" value="ECO:0007669"/>
    <property type="project" value="TreeGrafter"/>
</dbReference>
<dbReference type="Pfam" id="PF25030">
    <property type="entry name" value="M-HEAT_ATR"/>
    <property type="match status" value="1"/>
</dbReference>
<dbReference type="SMART" id="SM00802">
    <property type="entry name" value="UME"/>
    <property type="match status" value="1"/>
</dbReference>
<dbReference type="PROSITE" id="PS00916">
    <property type="entry name" value="PI3_4_KINASE_2"/>
    <property type="match status" value="1"/>
</dbReference>
<evidence type="ECO:0000256" key="10">
    <source>
        <dbReference type="ARBA" id="ARBA00022840"/>
    </source>
</evidence>
<dbReference type="InterPro" id="IPR003151">
    <property type="entry name" value="PIK-rel_kinase_FAT"/>
</dbReference>
<keyword evidence="7" id="KW-0547">Nucleotide-binding</keyword>
<evidence type="ECO:0000256" key="3">
    <source>
        <dbReference type="ARBA" id="ARBA00012513"/>
    </source>
</evidence>
<evidence type="ECO:0000313" key="23">
    <source>
        <dbReference type="EMBL" id="KAG7194855.1"/>
    </source>
</evidence>
<proteinExistence type="inferred from homology"/>
<dbReference type="FunFam" id="1.10.1070.11:FF:000033">
    <property type="entry name" value="Serine/threonine-protein kinase MEC1"/>
    <property type="match status" value="1"/>
</dbReference>
<evidence type="ECO:0000256" key="8">
    <source>
        <dbReference type="ARBA" id="ARBA00022763"/>
    </source>
</evidence>
<dbReference type="InterPro" id="IPR036940">
    <property type="entry name" value="PI3/4_kinase_cat_sf"/>
</dbReference>
<evidence type="ECO:0000256" key="6">
    <source>
        <dbReference type="ARBA" id="ARBA00022679"/>
    </source>
</evidence>
<dbReference type="GeneID" id="66117333"/>
<dbReference type="GO" id="GO:0004674">
    <property type="term" value="F:protein serine/threonine kinase activity"/>
    <property type="evidence" value="ECO:0007669"/>
    <property type="project" value="UniProtKB-KW"/>
</dbReference>
<dbReference type="OrthoDB" id="381190at2759"/>
<protein>
    <recommendedName>
        <fullName evidence="4">Serine/threonine-protein kinase MEC1</fullName>
        <ecNumber evidence="3">2.7.11.1</ecNumber>
    </recommendedName>
    <alternativeName>
        <fullName evidence="17">ATR homolog</fullName>
    </alternativeName>
    <alternativeName>
        <fullName evidence="16">DNA-damage checkpoint kinase MEC1</fullName>
    </alternativeName>
    <alternativeName>
        <fullName evidence="15">Mitosis entry checkpoint protein 1</fullName>
    </alternativeName>
</protein>
<dbReference type="GO" id="GO:0005634">
    <property type="term" value="C:nucleus"/>
    <property type="evidence" value="ECO:0007669"/>
    <property type="project" value="UniProtKB-SubCell"/>
</dbReference>
<evidence type="ECO:0000256" key="19">
    <source>
        <dbReference type="ARBA" id="ARBA00048679"/>
    </source>
</evidence>
<dbReference type="InterPro" id="IPR003152">
    <property type="entry name" value="FATC_dom"/>
</dbReference>
<dbReference type="Pfam" id="PF23593">
    <property type="entry name" value="HEAT_ATR"/>
    <property type="match status" value="1"/>
</dbReference>
<comment type="catalytic activity">
    <reaction evidence="18">
        <text>L-threonyl-[protein] + ATP = O-phospho-L-threonyl-[protein] + ADP + H(+)</text>
        <dbReference type="Rhea" id="RHEA:46608"/>
        <dbReference type="Rhea" id="RHEA-COMP:11060"/>
        <dbReference type="Rhea" id="RHEA-COMP:11605"/>
        <dbReference type="ChEBI" id="CHEBI:15378"/>
        <dbReference type="ChEBI" id="CHEBI:30013"/>
        <dbReference type="ChEBI" id="CHEBI:30616"/>
        <dbReference type="ChEBI" id="CHEBI:61977"/>
        <dbReference type="ChEBI" id="CHEBI:456216"/>
        <dbReference type="EC" id="2.7.11.1"/>
    </reaction>
</comment>
<evidence type="ECO:0000256" key="7">
    <source>
        <dbReference type="ARBA" id="ARBA00022741"/>
    </source>
</evidence>
<keyword evidence="13" id="KW-0539">Nucleus</keyword>
<evidence type="ECO:0000256" key="14">
    <source>
        <dbReference type="ARBA" id="ARBA00023254"/>
    </source>
</evidence>
<dbReference type="SUPFAM" id="SSF56112">
    <property type="entry name" value="Protein kinase-like (PK-like)"/>
    <property type="match status" value="1"/>
</dbReference>
<evidence type="ECO:0000256" key="18">
    <source>
        <dbReference type="ARBA" id="ARBA00047899"/>
    </source>
</evidence>
<dbReference type="RefSeq" id="XP_043050402.1">
    <property type="nucleotide sequence ID" value="XM_043194651.1"/>
</dbReference>
<dbReference type="InterPro" id="IPR056802">
    <property type="entry name" value="ATR-like_M-HEAT"/>
</dbReference>
<dbReference type="Pfam" id="PF25385">
    <property type="entry name" value="HEAT_MEC1_N"/>
    <property type="match status" value="1"/>
</dbReference>
<keyword evidence="8" id="KW-0227">DNA damage</keyword>
<dbReference type="PROSITE" id="PS50290">
    <property type="entry name" value="PI3_4_KINASE_3"/>
    <property type="match status" value="1"/>
</dbReference>
<dbReference type="Gene3D" id="3.30.1010.10">
    <property type="entry name" value="Phosphatidylinositol 3-kinase Catalytic Subunit, Chain A, domain 4"/>
    <property type="match status" value="1"/>
</dbReference>
<evidence type="ECO:0000256" key="15">
    <source>
        <dbReference type="ARBA" id="ARBA00029679"/>
    </source>
</evidence>
<dbReference type="SMART" id="SM00146">
    <property type="entry name" value="PI3Kc"/>
    <property type="match status" value="1"/>
</dbReference>
<dbReference type="Pfam" id="PF02259">
    <property type="entry name" value="FAT"/>
    <property type="match status" value="1"/>
</dbReference>
<keyword evidence="10" id="KW-0067">ATP-binding</keyword>
<name>A0A9P7VBP6_9ASCO</name>
<dbReference type="PROSITE" id="PS51190">
    <property type="entry name" value="FATC"/>
    <property type="match status" value="1"/>
</dbReference>
<dbReference type="EC" id="2.7.11.1" evidence="3"/>
<gene>
    <name evidence="23" type="primary">MEC1</name>
    <name evidence="23" type="ORF">KQ657_003959</name>
</gene>
<comment type="similarity">
    <text evidence="2">Belongs to the PI3/PI4-kinase family. ATM subfamily.</text>
</comment>
<dbReference type="InterPro" id="IPR018936">
    <property type="entry name" value="PI3/4_kinase_CS"/>
</dbReference>
<dbReference type="GO" id="GO:0006325">
    <property type="term" value="P:chromatin organization"/>
    <property type="evidence" value="ECO:0007669"/>
    <property type="project" value="UniProtKB-KW"/>
</dbReference>
<dbReference type="CDD" id="cd00892">
    <property type="entry name" value="PIKKc_ATR"/>
    <property type="match status" value="1"/>
</dbReference>
<evidence type="ECO:0000313" key="24">
    <source>
        <dbReference type="Proteomes" id="UP000790833"/>
    </source>
</evidence>
<dbReference type="InterPro" id="IPR057564">
    <property type="entry name" value="HEAT_ATR"/>
</dbReference>
<keyword evidence="14" id="KW-0469">Meiosis</keyword>
<dbReference type="PANTHER" id="PTHR11139:SF125">
    <property type="entry name" value="SERINE_THREONINE-PROTEIN KINASE MEC1"/>
    <property type="match status" value="1"/>
</dbReference>
<dbReference type="PROSITE" id="PS51189">
    <property type="entry name" value="FAT"/>
    <property type="match status" value="1"/>
</dbReference>
<feature type="domain" description="PI3K/PI4K catalytic" evidence="20">
    <location>
        <begin position="1997"/>
        <end position="2328"/>
    </location>
</feature>
<evidence type="ECO:0000259" key="21">
    <source>
        <dbReference type="PROSITE" id="PS51189"/>
    </source>
</evidence>
<dbReference type="PANTHER" id="PTHR11139">
    <property type="entry name" value="ATAXIA TELANGIECTASIA MUTATED ATM -RELATED"/>
    <property type="match status" value="1"/>
</dbReference>
<evidence type="ECO:0000256" key="4">
    <source>
        <dbReference type="ARBA" id="ARBA00021345"/>
    </source>
</evidence>
<dbReference type="InterPro" id="IPR012993">
    <property type="entry name" value="UME"/>
</dbReference>
<evidence type="ECO:0000256" key="2">
    <source>
        <dbReference type="ARBA" id="ARBA00010769"/>
    </source>
</evidence>
<keyword evidence="6" id="KW-0808">Transferase</keyword>
<dbReference type="InterPro" id="IPR014009">
    <property type="entry name" value="PIK_FAT"/>
</dbReference>
<accession>A0A9P7VBP6</accession>
<feature type="domain" description="FATC" evidence="22">
    <location>
        <begin position="2312"/>
        <end position="2344"/>
    </location>
</feature>
<dbReference type="InterPro" id="IPR058681">
    <property type="entry name" value="HEAT_MEC1_N"/>
</dbReference>
<evidence type="ECO:0000256" key="1">
    <source>
        <dbReference type="ARBA" id="ARBA00004123"/>
    </source>
</evidence>
<dbReference type="GO" id="GO:0006281">
    <property type="term" value="P:DNA repair"/>
    <property type="evidence" value="ECO:0007669"/>
    <property type="project" value="UniProtKB-KW"/>
</dbReference>
<reference evidence="23" key="1">
    <citation type="submission" date="2021-03" db="EMBL/GenBank/DDBJ databases">
        <authorList>
            <person name="Palmer J.M."/>
        </authorList>
    </citation>
    <scope>NUCLEOTIDE SEQUENCE</scope>
    <source>
        <strain evidence="23">ARV_011</strain>
    </source>
</reference>
<dbReference type="Pfam" id="PF08064">
    <property type="entry name" value="UME"/>
    <property type="match status" value="1"/>
</dbReference>
<evidence type="ECO:0000259" key="22">
    <source>
        <dbReference type="PROSITE" id="PS51190"/>
    </source>
</evidence>
<dbReference type="GO" id="GO:0000077">
    <property type="term" value="P:DNA damage checkpoint signaling"/>
    <property type="evidence" value="ECO:0007669"/>
    <property type="project" value="TreeGrafter"/>
</dbReference>
<dbReference type="Gene3D" id="1.10.1070.11">
    <property type="entry name" value="Phosphatidylinositol 3-/4-kinase, catalytic domain"/>
    <property type="match status" value="1"/>
</dbReference>
<comment type="catalytic activity">
    <reaction evidence="19">
        <text>L-seryl-[protein] + ATP = O-phospho-L-seryl-[protein] + ADP + H(+)</text>
        <dbReference type="Rhea" id="RHEA:17989"/>
        <dbReference type="Rhea" id="RHEA-COMP:9863"/>
        <dbReference type="Rhea" id="RHEA-COMP:11604"/>
        <dbReference type="ChEBI" id="CHEBI:15378"/>
        <dbReference type="ChEBI" id="CHEBI:29999"/>
        <dbReference type="ChEBI" id="CHEBI:30616"/>
        <dbReference type="ChEBI" id="CHEBI:83421"/>
        <dbReference type="ChEBI" id="CHEBI:456216"/>
        <dbReference type="EC" id="2.7.11.1"/>
    </reaction>
</comment>
<dbReference type="Pfam" id="PF02260">
    <property type="entry name" value="FATC"/>
    <property type="match status" value="1"/>
</dbReference>
<evidence type="ECO:0000256" key="17">
    <source>
        <dbReference type="ARBA" id="ARBA00033001"/>
    </source>
</evidence>
<organism evidence="23 24">
    <name type="scientific">Scheffersomyces spartinae</name>
    <dbReference type="NCBI Taxonomy" id="45513"/>
    <lineage>
        <taxon>Eukaryota</taxon>
        <taxon>Fungi</taxon>
        <taxon>Dikarya</taxon>
        <taxon>Ascomycota</taxon>
        <taxon>Saccharomycotina</taxon>
        <taxon>Pichiomycetes</taxon>
        <taxon>Debaryomycetaceae</taxon>
        <taxon>Scheffersomyces</taxon>
    </lineage>
</organism>
<keyword evidence="5" id="KW-0723">Serine/threonine-protein kinase</keyword>
<evidence type="ECO:0000256" key="13">
    <source>
        <dbReference type="ARBA" id="ARBA00023242"/>
    </source>
</evidence>
<dbReference type="InterPro" id="IPR016024">
    <property type="entry name" value="ARM-type_fold"/>
</dbReference>
<keyword evidence="9 23" id="KW-0418">Kinase</keyword>
<dbReference type="GO" id="GO:0005524">
    <property type="term" value="F:ATP binding"/>
    <property type="evidence" value="ECO:0007669"/>
    <property type="project" value="UniProtKB-KW"/>
</dbReference>
<sequence length="2344" mass="269812">MKSLAVSEIHMFLEDVSKAVASFSGDKDLSNLKRATIHIFAFVDANVLKCDRSHILTSLFETVETVFRGCPQLMETLLVQSDVHFGYWPDEASSSSSTTLIVWTIHYVIHLIRKCSSMPTAIPILRLFIIRLAHVLNLRAREKKHFVELAQIAIQTIDVNLKRLSSSTSNLNGDFYITLFQVTHLCSIFIEYDLADNLYLLLPQWQLQFDNLVRRACFILLELNSHHLLDDLKVILLQSITDRLVIDSNRTWNQISAVLTWQGELMLDCNHSTSKPLVNSISYSLLKLYKLCRDTGVSNSFMELPKLKLIINDFITSSGRLSKTISEFPPSIKKTINIIVYCHSVESKNTSLVNRLRTSENSQYVVVPFKDTLLAVIQSQLIQTDNEIELDQTFAMLRYLEGDRVSSLVDYKDKNGRYNLLKIMAKLENLERSLCTSDAIKELMPQFYTLISALGYFICIHGNTFDFKTQCCTVCEPNPLQKNKYMEISKTRRPIKDVKEFSNLYSTLIRLSMRCVDEDLLLSNILLTLYKLFASYSPPQLNSSSPSSFGPSLHLFLTHRNRDVRFLASRLTPLFLIIDKGEQLESTFNSLFAQMSKIDFRNQKHLAESTIRCYVEMAIVSEGEHLYVLLIKLIDLLGELNDQHVNYVYLGFLSVANAKSMTPYKLLSPYMPTIAELVIKRPRMFTKVIELLNWTPEYFLARTKEYTLPSLLEYYKRDYIQEIAEACKITKWRLLAKNLSRICAYYLVRDEINEQYIIQLLANASPEFRSLKMKELITNTGEVTWYILLKIQIDEESNSFINKKQIENALEFVSSIHMKQSAGNSRSSQKDFNRIKYLLDEHVLELVQRFSESVHNIKGAKPYLERIGALRAINYLIEKSMESATTALGQISTCLQATLETPEFEYLAMECWSNLVNNLNPQSFLSLFDIIISLIFQKFESFHSETKKLAIGILRKLFAIIRTNYADYGYSLYYLSVPFVTSIQNFQPIREFSLVKPAKRVNYFFEFTRRLQSKNKYVVQQALDDLFNYLTKYQQQCQDLIFKDPSLEDSISCLVREILDTSNSFKNTEIACSCAKVLSAMGSLDVNRFQFKSIKKNIILLFDFTDYKETAEFLIDFIENKLLKIFWASNDPIKQLFSAYSMQVFLQIMRLDARVLNPKSQDFLVVTWQKFSDVSKSTLIPLLSSKYVAPEPKFEKIPIPYHNVSMRYLSWLVRFTSYLLKKNLESMNGNKTEANKAQIFKTCSMLIRDEDVFISSHVLKFVCLSHIICNDEKDILQEFLQILQTNVDCLSPDQRELFKNCCESIFEVLDYILEYIASARQYMNEMDLKTENEKKMTKNIQAAINFLESIPTKLLAEKAVQCDSYERSILYLERGLSLDHLQQDHVVGGQNIVSTLQNMYTNINDYDALNGVLKVFSTNNLKEKLETFQYNENWSLAQESFHALGDTTDYNTKIANKTKLLKSLSEHGHYEEALDSLSVLVDSDTSFTLKSLPFEWAMVGLEAASGVGDVPSIRKWKHVADLVGKPADVETLVHYELAKSFLSLYEHDKSGFYDSMNKVQELVGNSLAPSLSYSFARNSSFMNVLHIMFDMDLSVRPLEDGIFERLTMERRELQKLRMSNVDQGFSTQFELLMGGLISTSTVLKEPVGDLFIDCSRIARDHNRLDIATKCITRAMALNNPEASTEYAQLLWAQGRQAEAIKSYYDIINDNIFSKNKRQQAEVQLQYAEWLDESNHSSSSTIIEEYIKALDIDRWDRPYYDLGKFYSRLLDSTEDLNGFHELQLVRNFLTSLAIGHSYIFQALPKLITVWLDFAQGHKKMNKDKLRCLDLMVEDVRKIGKSIPKYVWYTSITQLLSRIVHIHETSYNLLAEYISLVIEMYPKHGLWFILSHLNSKDVVRKNNVMHILQKLPKLSDHITAARSLFEDFINIISYQVPKNSRAKRLSLNNDLQITSLNSPNTCLVIPVRSNLEIRLPSSGQVLKQFVAFSKSSSITFDGFDDNIVVFHSLQKPKQVTIRGSDMKVYRLMVKNDDTSKDAKVVEFTTTINRLLKASNEARRRNLVIANYSVIPLADRMGVIEFVTDVATMKSIVVEQRKRLGLKADDRKIFHKLIQLQAFLKQRPSSKPGYQPKLVDKSKSEFTELFEFYKRSCREFPPVLHRWLIDQFSDPASWYLARSSFTRSAAVMSMVGYIIGLGDRHCENILFFKKSGLVLHIDFECLFEKGKLLPVPELVPFRLTPNLVNAMGITGVEGSFRIACEVTGKILRDNEASLMNILETILYDPLLEWESANPRESLTMVTRKIRGLINEKEGLPMNIHGQVDVLIQEASAEETLCQMYGGWSPYV</sequence>
<dbReference type="SMART" id="SM01343">
    <property type="entry name" value="FATC"/>
    <property type="match status" value="1"/>
</dbReference>
<evidence type="ECO:0000256" key="9">
    <source>
        <dbReference type="ARBA" id="ARBA00022777"/>
    </source>
</evidence>
<evidence type="ECO:0000256" key="5">
    <source>
        <dbReference type="ARBA" id="ARBA00022527"/>
    </source>
</evidence>